<evidence type="ECO:0000313" key="2">
    <source>
        <dbReference type="Proteomes" id="UP000570514"/>
    </source>
</evidence>
<reference evidence="1 2" key="1">
    <citation type="submission" date="2020-03" db="EMBL/GenBank/DDBJ databases">
        <title>Genomic Encyclopedia of Type Strains, Phase IV (KMG-IV): sequencing the most valuable type-strain genomes for metagenomic binning, comparative biology and taxonomic classification.</title>
        <authorList>
            <person name="Goeker M."/>
        </authorList>
    </citation>
    <scope>NUCLEOTIDE SEQUENCE [LARGE SCALE GENOMIC DNA]</scope>
    <source>
        <strain evidence="1 2">DSM 19867</strain>
    </source>
</reference>
<dbReference type="EMBL" id="JAASRM010000001">
    <property type="protein sequence ID" value="NIK89760.1"/>
    <property type="molecule type" value="Genomic_DNA"/>
</dbReference>
<gene>
    <name evidence="1" type="ORF">FHS83_003078</name>
</gene>
<protein>
    <submittedName>
        <fullName evidence="1">Uncharacterized protein</fullName>
    </submittedName>
</protein>
<dbReference type="RefSeq" id="WP_167083821.1">
    <property type="nucleotide sequence ID" value="NZ_BAAADC010000001.1"/>
</dbReference>
<organism evidence="1 2">
    <name type="scientific">Rhizomicrobium palustre</name>
    <dbReference type="NCBI Taxonomy" id="189966"/>
    <lineage>
        <taxon>Bacteria</taxon>
        <taxon>Pseudomonadati</taxon>
        <taxon>Pseudomonadota</taxon>
        <taxon>Alphaproteobacteria</taxon>
        <taxon>Micropepsales</taxon>
        <taxon>Micropepsaceae</taxon>
        <taxon>Rhizomicrobium</taxon>
    </lineage>
</organism>
<comment type="caution">
    <text evidence="1">The sequence shown here is derived from an EMBL/GenBank/DDBJ whole genome shotgun (WGS) entry which is preliminary data.</text>
</comment>
<dbReference type="Proteomes" id="UP000570514">
    <property type="component" value="Unassembled WGS sequence"/>
</dbReference>
<keyword evidence="2" id="KW-1185">Reference proteome</keyword>
<dbReference type="AlphaFoldDB" id="A0A846N3W5"/>
<accession>A0A846N3W5</accession>
<proteinExistence type="predicted"/>
<name>A0A846N3W5_9PROT</name>
<evidence type="ECO:0000313" key="1">
    <source>
        <dbReference type="EMBL" id="NIK89760.1"/>
    </source>
</evidence>
<sequence length="543" mass="60702">MTGAARIARVWAIFAGLIFVFHVYDSARAAESAPYSIRATQWSDADERSYERFIASIGESDCGTLDECLRSSANPFFGSDPPSRHFYSDCAQLPYLLRFYYAFKRGLPFSYVNGVAAHDAGVADLRYSRNGNKPVSRRDLASGRNGYAILDQIRGEVSSASYRIHPDIDGPVAPDFYSPAIKPGSIRPGTVVYDPAGHVAIVYRVDPDGQIHSFDAHTDFTLTQLTFDVRFARSRPAQGSGFKNWRPLRLVGAEKHPDGSYRGGRIVAAKNSEIADFSTEQFYGTGPRPKEEAWASGSFTVKGQTFGYYDFVRARLAGGVLRFDPIKEIGEMTSSLCSDLQYRAGAVELARRMSALPHPARLPRNIYGSDGDWEMFSTPSRDARLKIAFKYLRDMAQRFVELAAQKDTSHLAYKGSNLAGDLLKTYQRASATCIITYRKSNGAQQSLSFEESRLRLFQMSFDPYHCPERRWGASDPAELSSCRDGEAKKAWYDAEQPLRNQIERTYDARMDFTLDELKRPGVGAAFPPDTDVARYLTRAAKQE</sequence>